<evidence type="ECO:0000259" key="3">
    <source>
        <dbReference type="Pfam" id="PF09312"/>
    </source>
</evidence>
<dbReference type="RefSeq" id="WP_112058583.1">
    <property type="nucleotide sequence ID" value="NZ_UAWL01000006.1"/>
</dbReference>
<dbReference type="InterPro" id="IPR015391">
    <property type="entry name" value="SurA_N"/>
</dbReference>
<dbReference type="InterPro" id="IPR055131">
    <property type="entry name" value="Cj1289-like_C"/>
</dbReference>
<reference evidence="5 6" key="1">
    <citation type="submission" date="2018-06" db="EMBL/GenBank/DDBJ databases">
        <authorList>
            <consortium name="Pathogen Informatics"/>
            <person name="Doyle S."/>
        </authorList>
    </citation>
    <scope>NUCLEOTIDE SEQUENCE [LARGE SCALE GENOMIC DNA]</scope>
    <source>
        <strain evidence="5 6">NCTC13102</strain>
    </source>
</reference>
<dbReference type="Gene3D" id="1.10.4030.10">
    <property type="entry name" value="Porin chaperone SurA, peptide-binding domain"/>
    <property type="match status" value="1"/>
</dbReference>
<keyword evidence="1" id="KW-0732">Signal</keyword>
<dbReference type="Pfam" id="PF22506">
    <property type="entry name" value="Cj1289-like_C"/>
    <property type="match status" value="1"/>
</dbReference>
<evidence type="ECO:0000256" key="1">
    <source>
        <dbReference type="ARBA" id="ARBA00022729"/>
    </source>
</evidence>
<dbReference type="PANTHER" id="PTHR47637">
    <property type="entry name" value="CHAPERONE SURA"/>
    <property type="match status" value="1"/>
</dbReference>
<dbReference type="PANTHER" id="PTHR47637:SF1">
    <property type="entry name" value="CHAPERONE SURA"/>
    <property type="match status" value="1"/>
</dbReference>
<dbReference type="Proteomes" id="UP000250166">
    <property type="component" value="Unassembled WGS sequence"/>
</dbReference>
<gene>
    <name evidence="5" type="ORF">NCTC13102_01019</name>
</gene>
<evidence type="ECO:0000259" key="4">
    <source>
        <dbReference type="Pfam" id="PF22506"/>
    </source>
</evidence>
<organism evidence="5 6">
    <name type="scientific">Helicobacter fennelliae</name>
    <dbReference type="NCBI Taxonomy" id="215"/>
    <lineage>
        <taxon>Bacteria</taxon>
        <taxon>Pseudomonadati</taxon>
        <taxon>Campylobacterota</taxon>
        <taxon>Epsilonproteobacteria</taxon>
        <taxon>Campylobacterales</taxon>
        <taxon>Helicobacteraceae</taxon>
        <taxon>Helicobacter</taxon>
    </lineage>
</organism>
<keyword evidence="2" id="KW-0413">Isomerase</keyword>
<evidence type="ECO:0000313" key="5">
    <source>
        <dbReference type="EMBL" id="SQB98556.1"/>
    </source>
</evidence>
<keyword evidence="2" id="KW-0697">Rotamase</keyword>
<dbReference type="GO" id="GO:0003755">
    <property type="term" value="F:peptidyl-prolyl cis-trans isomerase activity"/>
    <property type="evidence" value="ECO:0007669"/>
    <property type="project" value="UniProtKB-KW"/>
</dbReference>
<feature type="domain" description="Cj1289-like C-terminal" evidence="4">
    <location>
        <begin position="164"/>
        <end position="258"/>
    </location>
</feature>
<accession>A0A2X3BGX8</accession>
<sequence>MNHKRAKLSIHLAHLAFMVSLAFVVLMQIAQAESSNIVESSHTSNKNIVGGIAIKVNGDPITIYEIKQIQSNHYLTKEQASEFLIAQRLKSQEIERLNIKVDDMRIDQEIEAIASQNQMTHQQFLNALYQEGIDFDTYKKQLKEQIETRELMRNVLLSSDVSNEDKMREYYNTHKDEFIAPTDVQTTRYVSKDPKLLERTIQNPAISLNGVEKTEENIKTNSLNPQIAQLFSSLKEGEFSPILDAGGGNYVSFYVQKKHGTEVMSFDQAKNYIAQKLAQTNQEQILNEYFEKIKLKAKIEYLRGV</sequence>
<proteinExistence type="predicted"/>
<feature type="domain" description="SurA N-terminal" evidence="3">
    <location>
        <begin position="74"/>
        <end position="148"/>
    </location>
</feature>
<dbReference type="InterPro" id="IPR046357">
    <property type="entry name" value="PPIase_dom_sf"/>
</dbReference>
<dbReference type="InterPro" id="IPR027304">
    <property type="entry name" value="Trigger_fact/SurA_dom_sf"/>
</dbReference>
<dbReference type="EMBL" id="UAWL01000006">
    <property type="protein sequence ID" value="SQB98556.1"/>
    <property type="molecule type" value="Genomic_DNA"/>
</dbReference>
<dbReference type="AlphaFoldDB" id="A0A2X3BGX8"/>
<dbReference type="InterPro" id="IPR050280">
    <property type="entry name" value="OMP_Chaperone_SurA"/>
</dbReference>
<dbReference type="SUPFAM" id="SSF109998">
    <property type="entry name" value="Triger factor/SurA peptide-binding domain-like"/>
    <property type="match status" value="1"/>
</dbReference>
<evidence type="ECO:0000313" key="6">
    <source>
        <dbReference type="Proteomes" id="UP000250166"/>
    </source>
</evidence>
<dbReference type="Pfam" id="PF09312">
    <property type="entry name" value="SurA_N"/>
    <property type="match status" value="1"/>
</dbReference>
<dbReference type="Gene3D" id="3.10.50.40">
    <property type="match status" value="1"/>
</dbReference>
<evidence type="ECO:0000256" key="2">
    <source>
        <dbReference type="ARBA" id="ARBA00023110"/>
    </source>
</evidence>
<name>A0A2X3BGX8_9HELI</name>
<protein>
    <submittedName>
        <fullName evidence="5">SurA domain-containing protein</fullName>
    </submittedName>
</protein>